<comment type="caution">
    <text evidence="1">The sequence shown here is derived from an EMBL/GenBank/DDBJ whole genome shotgun (WGS) entry which is preliminary data.</text>
</comment>
<dbReference type="SUPFAM" id="SSF103025">
    <property type="entry name" value="Folate-binding domain"/>
    <property type="match status" value="1"/>
</dbReference>
<accession>A0A520N569</accession>
<organism evidence="1 2">
    <name type="scientific">SAR86 cluster bacterium</name>
    <dbReference type="NCBI Taxonomy" id="2030880"/>
    <lineage>
        <taxon>Bacteria</taxon>
        <taxon>Pseudomonadati</taxon>
        <taxon>Pseudomonadota</taxon>
        <taxon>Gammaproteobacteria</taxon>
        <taxon>SAR86 cluster</taxon>
    </lineage>
</organism>
<sequence length="263" mass="30105">MKKDTHNNFIQHGSLVIEDLKVIMLIGDINKVDEFLQGQVTSDHTKIEDGGFQLSSICNHKGQVVSDFFINKTKDGYCFVINNDLQDVLIKELTPFAMLHRVGFKKINSNVVGHVSPSKYIDNAYCSNDDFEVSISIKESDYEHSDSITYENWQAANKILGILFLHVEDTVKYRPIEINYDNLRVSFDKGCYRGQEIVARMKYLGVDRRKFCTIVAQQEYTVSNDIKITGEIVNLDNIKVFNAIIKTAELDRIRNDPKIITII</sequence>
<dbReference type="PANTHER" id="PTHR22602:SF0">
    <property type="entry name" value="TRANSFERASE CAF17, MITOCHONDRIAL-RELATED"/>
    <property type="match status" value="1"/>
</dbReference>
<dbReference type="PANTHER" id="PTHR22602">
    <property type="entry name" value="TRANSFERASE CAF17, MITOCHONDRIAL-RELATED"/>
    <property type="match status" value="1"/>
</dbReference>
<evidence type="ECO:0000313" key="2">
    <source>
        <dbReference type="Proteomes" id="UP000315283"/>
    </source>
</evidence>
<dbReference type="Proteomes" id="UP000315283">
    <property type="component" value="Unassembled WGS sequence"/>
</dbReference>
<evidence type="ECO:0008006" key="3">
    <source>
        <dbReference type="Google" id="ProtNLM"/>
    </source>
</evidence>
<dbReference type="EMBL" id="SHBJ01000011">
    <property type="protein sequence ID" value="RZO28634.1"/>
    <property type="molecule type" value="Genomic_DNA"/>
</dbReference>
<evidence type="ECO:0000313" key="1">
    <source>
        <dbReference type="EMBL" id="RZO28634.1"/>
    </source>
</evidence>
<dbReference type="GO" id="GO:0016226">
    <property type="term" value="P:iron-sulfur cluster assembly"/>
    <property type="evidence" value="ECO:0007669"/>
    <property type="project" value="TreeGrafter"/>
</dbReference>
<gene>
    <name evidence="1" type="ORF">EVA97_02370</name>
</gene>
<dbReference type="Gene3D" id="2.40.30.160">
    <property type="match status" value="1"/>
</dbReference>
<dbReference type="NCBIfam" id="TIGR03317">
    <property type="entry name" value="ygfZ_signature"/>
    <property type="match status" value="1"/>
</dbReference>
<protein>
    <recommendedName>
        <fullName evidence="3">Aminomethyltransferase folate-binding domain-containing protein</fullName>
    </recommendedName>
</protein>
<dbReference type="InterPro" id="IPR017703">
    <property type="entry name" value="YgfZ/GCV_T_CS"/>
</dbReference>
<reference evidence="1 2" key="1">
    <citation type="submission" date="2019-02" db="EMBL/GenBank/DDBJ databases">
        <title>Prokaryotic population dynamics and viral predation in marine succession experiment using metagenomics: the confinement effect.</title>
        <authorList>
            <person name="Haro-Moreno J.M."/>
            <person name="Rodriguez-Valera F."/>
            <person name="Lopez-Perez M."/>
        </authorList>
    </citation>
    <scope>NUCLEOTIDE SEQUENCE [LARGE SCALE GENOMIC DNA]</scope>
    <source>
        <strain evidence="1">MED-G164</strain>
    </source>
</reference>
<dbReference type="InterPro" id="IPR045179">
    <property type="entry name" value="YgfZ/GcvT"/>
</dbReference>
<proteinExistence type="predicted"/>
<dbReference type="AlphaFoldDB" id="A0A520N569"/>
<name>A0A520N569_9GAMM</name>
<dbReference type="Gene3D" id="3.30.70.1400">
    <property type="entry name" value="Aminomethyltransferase beta-barrel domains"/>
    <property type="match status" value="1"/>
</dbReference>